<dbReference type="Proteomes" id="UP001271249">
    <property type="component" value="Unassembled WGS sequence"/>
</dbReference>
<name>A0ABU4Z9G4_9HYPH</name>
<evidence type="ECO:0000313" key="2">
    <source>
        <dbReference type="Proteomes" id="UP001271249"/>
    </source>
</evidence>
<evidence type="ECO:0008006" key="3">
    <source>
        <dbReference type="Google" id="ProtNLM"/>
    </source>
</evidence>
<evidence type="ECO:0000313" key="1">
    <source>
        <dbReference type="EMBL" id="MDX8495884.1"/>
    </source>
</evidence>
<reference evidence="1 2" key="1">
    <citation type="submission" date="2023-08" db="EMBL/GenBank/DDBJ databases">
        <title>Implementing the SeqCode for naming new Mesorhizobium species isolated from Vachellia karroo root nodules.</title>
        <authorList>
            <person name="Van Lill M."/>
        </authorList>
    </citation>
    <scope>NUCLEOTIDE SEQUENCE [LARGE SCALE GENOMIC DNA]</scope>
    <source>
        <strain evidence="1 2">VK22B</strain>
    </source>
</reference>
<accession>A0ABU4Z9G4</accession>
<organism evidence="1 2">
    <name type="scientific">Mesorhizobium captivum</name>
    <dbReference type="NCBI Taxonomy" id="3072319"/>
    <lineage>
        <taxon>Bacteria</taxon>
        <taxon>Pseudomonadati</taxon>
        <taxon>Pseudomonadota</taxon>
        <taxon>Alphaproteobacteria</taxon>
        <taxon>Hyphomicrobiales</taxon>
        <taxon>Phyllobacteriaceae</taxon>
        <taxon>Mesorhizobium</taxon>
    </lineage>
</organism>
<protein>
    <recommendedName>
        <fullName evidence="3">DUF2190 family protein</fullName>
    </recommendedName>
</protein>
<dbReference type="RefSeq" id="WP_320229591.1">
    <property type="nucleotide sequence ID" value="NZ_JAVIJC010000046.1"/>
</dbReference>
<keyword evidence="2" id="KW-1185">Reference proteome</keyword>
<proteinExistence type="predicted"/>
<sequence>MAALTITAANVAAGANSTRDNSTAGAAITAGQAVYKAADGTYKLADTNDASAIVRKPKGIALHAASSGQPLAVHLSGPITIGAAVTAGVAYYLGGAPGSIVPVADLTTGDHPALIGLASSTTVINVDIQAPDAAL</sequence>
<comment type="caution">
    <text evidence="1">The sequence shown here is derived from an EMBL/GenBank/DDBJ whole genome shotgun (WGS) entry which is preliminary data.</text>
</comment>
<dbReference type="EMBL" id="JAVIJC010000046">
    <property type="protein sequence ID" value="MDX8495884.1"/>
    <property type="molecule type" value="Genomic_DNA"/>
</dbReference>
<gene>
    <name evidence="1" type="ORF">RFN29_30530</name>
</gene>